<gene>
    <name evidence="1" type="ORF">MNBD_GAMMA25-1606</name>
</gene>
<reference evidence="1" key="1">
    <citation type="submission" date="2018-06" db="EMBL/GenBank/DDBJ databases">
        <authorList>
            <person name="Zhirakovskaya E."/>
        </authorList>
    </citation>
    <scope>NUCLEOTIDE SEQUENCE</scope>
</reference>
<evidence type="ECO:0008006" key="2">
    <source>
        <dbReference type="Google" id="ProtNLM"/>
    </source>
</evidence>
<name>A0A3B1AZ84_9ZZZZ</name>
<dbReference type="EMBL" id="UOFY01000067">
    <property type="protein sequence ID" value="VAX11399.1"/>
    <property type="molecule type" value="Genomic_DNA"/>
</dbReference>
<organism evidence="1">
    <name type="scientific">hydrothermal vent metagenome</name>
    <dbReference type="NCBI Taxonomy" id="652676"/>
    <lineage>
        <taxon>unclassified sequences</taxon>
        <taxon>metagenomes</taxon>
        <taxon>ecological metagenomes</taxon>
    </lineage>
</organism>
<evidence type="ECO:0000313" key="1">
    <source>
        <dbReference type="EMBL" id="VAX11399.1"/>
    </source>
</evidence>
<dbReference type="AlphaFoldDB" id="A0A3B1AZ84"/>
<accession>A0A3B1AZ84</accession>
<sequence length="134" mass="15664">MTIEKITMADQFYATQWLHVMLNKDDWLSSQIDQVVKARDEFKKICLANTPDRLNDFCKTWLSPTQWAELDKTITAARERRKSTAEQDEHHAGVNLTHRAKFILERLSKQYDCSISDVIEQHLVDRVNCDLPSN</sequence>
<proteinExistence type="predicted"/>
<protein>
    <recommendedName>
        <fullName evidence="2">Organiser of macrodomain of Terminus of chromosome</fullName>
    </recommendedName>
</protein>